<feature type="binding site" evidence="1">
    <location>
        <position position="170"/>
    </location>
    <ligand>
        <name>FAD</name>
        <dbReference type="ChEBI" id="CHEBI:57692"/>
        <note>ligand shared between neighboring subunits</note>
    </ligand>
</feature>
<organism evidence="2 3">
    <name type="scientific">Deferribacter autotrophicus</name>
    <dbReference type="NCBI Taxonomy" id="500465"/>
    <lineage>
        <taxon>Bacteria</taxon>
        <taxon>Pseudomonadati</taxon>
        <taxon>Deferribacterota</taxon>
        <taxon>Deferribacteres</taxon>
        <taxon>Deferribacterales</taxon>
        <taxon>Deferribacteraceae</taxon>
        <taxon>Deferribacter</taxon>
    </lineage>
</organism>
<accession>A0A5A8F793</accession>
<evidence type="ECO:0000313" key="3">
    <source>
        <dbReference type="Proteomes" id="UP000322876"/>
    </source>
</evidence>
<comment type="subunit">
    <text evidence="1">Homotetramer.</text>
</comment>
<keyword evidence="1" id="KW-0545">Nucleotide biosynthesis</keyword>
<feature type="binding site" evidence="1">
    <location>
        <begin position="164"/>
        <end position="166"/>
    </location>
    <ligand>
        <name>FAD</name>
        <dbReference type="ChEBI" id="CHEBI:57692"/>
        <note>ligand shared between neighboring subunits</note>
    </ligand>
</feature>
<dbReference type="EC" id="2.1.1.148" evidence="1"/>
<feature type="binding site" description="in other chain" evidence="1">
    <location>
        <position position="148"/>
    </location>
    <ligand>
        <name>dUMP</name>
        <dbReference type="ChEBI" id="CHEBI:246422"/>
        <note>ligand shared between dimeric partners</note>
    </ligand>
</feature>
<dbReference type="GO" id="GO:0006235">
    <property type="term" value="P:dTTP biosynthetic process"/>
    <property type="evidence" value="ECO:0007669"/>
    <property type="project" value="UniProtKB-UniRule"/>
</dbReference>
<dbReference type="InterPro" id="IPR036098">
    <property type="entry name" value="Thymidylate_synthase_ThyX_sf"/>
</dbReference>
<reference evidence="2 3" key="1">
    <citation type="submission" date="2019-06" db="EMBL/GenBank/DDBJ databases">
        <title>Genomic insights into carbon and energy metabolism of Deferribacter autotrophicus revealed new metabolic traits in the phylum Deferribacteres.</title>
        <authorList>
            <person name="Slobodkin A.I."/>
            <person name="Slobodkina G.B."/>
            <person name="Allioux M."/>
            <person name="Alain K."/>
            <person name="Jebbar M."/>
            <person name="Shadrin V."/>
            <person name="Kublanov I.V."/>
            <person name="Toshchakov S.V."/>
            <person name="Bonch-Osmolovskaya E.A."/>
        </authorList>
    </citation>
    <scope>NUCLEOTIDE SEQUENCE [LARGE SCALE GENOMIC DNA]</scope>
    <source>
        <strain evidence="2 3">SL50</strain>
    </source>
</reference>
<feature type="binding site" evidence="1">
    <location>
        <position position="175"/>
    </location>
    <ligand>
        <name>dUMP</name>
        <dbReference type="ChEBI" id="CHEBI:246422"/>
        <note>ligand shared between dimeric partners</note>
    </ligand>
</feature>
<dbReference type="Pfam" id="PF02511">
    <property type="entry name" value="Thy1"/>
    <property type="match status" value="1"/>
</dbReference>
<dbReference type="PANTHER" id="PTHR34934">
    <property type="entry name" value="FLAVIN-DEPENDENT THYMIDYLATE SYNTHASE"/>
    <property type="match status" value="1"/>
</dbReference>
<feature type="binding site" evidence="1">
    <location>
        <position position="61"/>
    </location>
    <ligand>
        <name>FAD</name>
        <dbReference type="ChEBI" id="CHEBI:57692"/>
        <note>ligand shared between neighboring subunits</note>
    </ligand>
</feature>
<dbReference type="EMBL" id="VFJB01000006">
    <property type="protein sequence ID" value="KAA0257726.1"/>
    <property type="molecule type" value="Genomic_DNA"/>
</dbReference>
<comment type="caution">
    <text evidence="2">The sequence shown here is derived from an EMBL/GenBank/DDBJ whole genome shotgun (WGS) entry which is preliminary data.</text>
</comment>
<keyword evidence="1 2" id="KW-0808">Transferase</keyword>
<comment type="catalytic activity">
    <reaction evidence="1">
        <text>dUMP + (6R)-5,10-methylene-5,6,7,8-tetrahydrofolate + NADPH + H(+) = dTMP + (6S)-5,6,7,8-tetrahydrofolate + NADP(+)</text>
        <dbReference type="Rhea" id="RHEA:29043"/>
        <dbReference type="ChEBI" id="CHEBI:15378"/>
        <dbReference type="ChEBI" id="CHEBI:15636"/>
        <dbReference type="ChEBI" id="CHEBI:57453"/>
        <dbReference type="ChEBI" id="CHEBI:57783"/>
        <dbReference type="ChEBI" id="CHEBI:58349"/>
        <dbReference type="ChEBI" id="CHEBI:63528"/>
        <dbReference type="ChEBI" id="CHEBI:246422"/>
        <dbReference type="EC" id="2.1.1.148"/>
    </reaction>
</comment>
<dbReference type="GO" id="GO:0006231">
    <property type="term" value="P:dTMP biosynthetic process"/>
    <property type="evidence" value="ECO:0007669"/>
    <property type="project" value="UniProtKB-UniRule"/>
</dbReference>
<feature type="binding site" evidence="1">
    <location>
        <begin position="82"/>
        <end position="85"/>
    </location>
    <ligand>
        <name>dUMP</name>
        <dbReference type="ChEBI" id="CHEBI:246422"/>
        <note>ligand shared between dimeric partners</note>
    </ligand>
</feature>
<comment type="function">
    <text evidence="1">Catalyzes the reductive methylation of 2'-deoxyuridine-5'-monophosphate (dUMP) to 2'-deoxythymidine-5'-monophosphate (dTMP) while utilizing 5,10-methylenetetrahydrofolate (mTHF) as the methyl donor, and NADPH and FADH(2) as the reductant.</text>
</comment>
<keyword evidence="3" id="KW-1185">Reference proteome</keyword>
<keyword evidence="1 2" id="KW-0489">Methyltransferase</keyword>
<dbReference type="Proteomes" id="UP000322876">
    <property type="component" value="Unassembled WGS sequence"/>
</dbReference>
<protein>
    <recommendedName>
        <fullName evidence="1">Flavin-dependent thymidylate synthase</fullName>
        <shortName evidence="1">FDTS</shortName>
        <ecNumber evidence="1">2.1.1.148</ecNumber>
    </recommendedName>
    <alternativeName>
        <fullName evidence="1">FAD-dependent thymidylate synthase</fullName>
    </alternativeName>
    <alternativeName>
        <fullName evidence="1">Thymidylate synthase ThyX</fullName>
        <shortName evidence="1">TS</shortName>
        <shortName evidence="1">TSase</shortName>
    </alternativeName>
</protein>
<dbReference type="GO" id="GO:0050797">
    <property type="term" value="F:thymidylate synthase (FAD) activity"/>
    <property type="evidence" value="ECO:0007669"/>
    <property type="project" value="UniProtKB-UniRule"/>
</dbReference>
<name>A0A5A8F793_9BACT</name>
<dbReference type="NCBIfam" id="TIGR02170">
    <property type="entry name" value="thyX"/>
    <property type="match status" value="1"/>
</dbReference>
<comment type="similarity">
    <text evidence="1">Belongs to the thymidylate synthase ThyX family.</text>
</comment>
<dbReference type="AlphaFoldDB" id="A0A5A8F793"/>
<dbReference type="GO" id="GO:0070402">
    <property type="term" value="F:NADPH binding"/>
    <property type="evidence" value="ECO:0007669"/>
    <property type="project" value="TreeGrafter"/>
</dbReference>
<dbReference type="UniPathway" id="UPA00575"/>
<feature type="active site" description="Involved in ionization of N3 of dUMP, leading to its activation" evidence="1">
    <location>
        <position position="175"/>
    </location>
</feature>
<feature type="binding site" evidence="1">
    <location>
        <begin position="85"/>
        <end position="87"/>
    </location>
    <ligand>
        <name>FAD</name>
        <dbReference type="ChEBI" id="CHEBI:57692"/>
        <note>ligand shared between neighboring subunits</note>
    </ligand>
</feature>
<comment type="pathway">
    <text evidence="1">Pyrimidine metabolism; dTTP biosynthesis.</text>
</comment>
<dbReference type="GO" id="GO:0050660">
    <property type="term" value="F:flavin adenine dinucleotide binding"/>
    <property type="evidence" value="ECO:0007669"/>
    <property type="project" value="UniProtKB-UniRule"/>
</dbReference>
<sequence length="243" mass="27900">MKEAKVKVKLLKYTHDPELTAALAAKLCYSSEADIDSLQNSIEKTDQLKFIEKIVSIGHHSVLEHVSFTFGIEGVSRAMTHQLVRHRIASYSQRSQRYVKHKGGFEYILPPSIKANEELKLKYEDFMSKIADLYDEMIEAGVPTEDARYVLPNACETKIIVTMNARELLHFFELRCCNRAQWEIRRVAELMLEECLKVAPGIFKYAGPSCVTDKCKEGDMTCGKAQDVKRKYAELLRKYNRLN</sequence>
<keyword evidence="1" id="KW-0521">NADP</keyword>
<evidence type="ECO:0000313" key="2">
    <source>
        <dbReference type="EMBL" id="KAA0257726.1"/>
    </source>
</evidence>
<dbReference type="InterPro" id="IPR003669">
    <property type="entry name" value="Thymidylate_synthase_ThyX"/>
</dbReference>
<dbReference type="CDD" id="cd20175">
    <property type="entry name" value="ThyX"/>
    <property type="match status" value="1"/>
</dbReference>
<dbReference type="HAMAP" id="MF_01408">
    <property type="entry name" value="ThyX"/>
    <property type="match status" value="1"/>
</dbReference>
<proteinExistence type="inferred from homology"/>
<evidence type="ECO:0000256" key="1">
    <source>
        <dbReference type="HAMAP-Rule" id="MF_01408"/>
    </source>
</evidence>
<keyword evidence="1" id="KW-0274">FAD</keyword>
<keyword evidence="1" id="KW-0285">Flavoprotein</keyword>
<feature type="binding site" description="in other chain" evidence="1">
    <location>
        <begin position="93"/>
        <end position="97"/>
    </location>
    <ligand>
        <name>dUMP</name>
        <dbReference type="ChEBI" id="CHEBI:246422"/>
        <note>ligand shared between dimeric partners</note>
    </ligand>
</feature>
<dbReference type="GO" id="GO:0032259">
    <property type="term" value="P:methylation"/>
    <property type="evidence" value="ECO:0007669"/>
    <property type="project" value="UniProtKB-KW"/>
</dbReference>
<feature type="binding site" evidence="1">
    <location>
        <position position="93"/>
    </location>
    <ligand>
        <name>FAD</name>
        <dbReference type="ChEBI" id="CHEBI:57692"/>
        <note>ligand shared between neighboring subunits</note>
    </ligand>
</feature>
<dbReference type="Gene3D" id="3.30.1360.170">
    <property type="match status" value="1"/>
</dbReference>
<dbReference type="PANTHER" id="PTHR34934:SF1">
    <property type="entry name" value="FLAVIN-DEPENDENT THYMIDYLATE SYNTHASE"/>
    <property type="match status" value="1"/>
</dbReference>
<comment type="cofactor">
    <cofactor evidence="1">
        <name>FAD</name>
        <dbReference type="ChEBI" id="CHEBI:57692"/>
    </cofactor>
    <text evidence="1">Binds 4 FAD per tetramer. Each FAD binding site is formed by three monomers.</text>
</comment>
<dbReference type="RefSeq" id="WP_149266699.1">
    <property type="nucleotide sequence ID" value="NZ_VFJB01000006.1"/>
</dbReference>
<dbReference type="PROSITE" id="PS51331">
    <property type="entry name" value="THYX"/>
    <property type="match status" value="1"/>
</dbReference>
<dbReference type="OrthoDB" id="9780625at2"/>
<dbReference type="SUPFAM" id="SSF69796">
    <property type="entry name" value="Thymidylate synthase-complementing protein Thy1"/>
    <property type="match status" value="1"/>
</dbReference>
<gene>
    <name evidence="1" type="primary">thyX</name>
    <name evidence="2" type="ORF">FHQ18_08265</name>
</gene>
<dbReference type="GO" id="GO:0004799">
    <property type="term" value="F:thymidylate synthase activity"/>
    <property type="evidence" value="ECO:0007669"/>
    <property type="project" value="TreeGrafter"/>
</dbReference>